<dbReference type="Pfam" id="PF03459">
    <property type="entry name" value="TOBE"/>
    <property type="match status" value="1"/>
</dbReference>
<keyword evidence="1 2" id="KW-0500">Molybdenum</keyword>
<protein>
    <submittedName>
        <fullName evidence="4">Molybdenum-pterin binding domain protein</fullName>
    </submittedName>
</protein>
<dbReference type="GO" id="GO:0015689">
    <property type="term" value="P:molybdate ion transport"/>
    <property type="evidence" value="ECO:0007669"/>
    <property type="project" value="InterPro"/>
</dbReference>
<gene>
    <name evidence="4" type="ORF">I553_1178</name>
</gene>
<dbReference type="InterPro" id="IPR004606">
    <property type="entry name" value="Mop_domain"/>
</dbReference>
<dbReference type="InterPro" id="IPR005116">
    <property type="entry name" value="Transp-assoc_OB_typ1"/>
</dbReference>
<feature type="domain" description="Mop" evidence="3">
    <location>
        <begin position="62"/>
        <end position="129"/>
    </location>
</feature>
<organism evidence="4">
    <name type="scientific">Mycobacterium xenopi 4042</name>
    <dbReference type="NCBI Taxonomy" id="1299334"/>
    <lineage>
        <taxon>Bacteria</taxon>
        <taxon>Bacillati</taxon>
        <taxon>Actinomycetota</taxon>
        <taxon>Actinomycetes</taxon>
        <taxon>Mycobacteriales</taxon>
        <taxon>Mycobacteriaceae</taxon>
        <taxon>Mycobacterium</taxon>
    </lineage>
</organism>
<dbReference type="SUPFAM" id="SSF50331">
    <property type="entry name" value="MOP-like"/>
    <property type="match status" value="1"/>
</dbReference>
<accession>X7ZBT7</accession>
<dbReference type="Gene3D" id="2.40.50.100">
    <property type="match status" value="1"/>
</dbReference>
<evidence type="ECO:0000256" key="1">
    <source>
        <dbReference type="ARBA" id="ARBA00022505"/>
    </source>
</evidence>
<dbReference type="EMBL" id="JAOB01000080">
    <property type="protein sequence ID" value="EUA16203.1"/>
    <property type="molecule type" value="Genomic_DNA"/>
</dbReference>
<proteinExistence type="predicted"/>
<evidence type="ECO:0000259" key="3">
    <source>
        <dbReference type="PROSITE" id="PS51866"/>
    </source>
</evidence>
<evidence type="ECO:0000313" key="4">
    <source>
        <dbReference type="EMBL" id="EUA16203.1"/>
    </source>
</evidence>
<dbReference type="NCBIfam" id="TIGR00638">
    <property type="entry name" value="Mop"/>
    <property type="match status" value="1"/>
</dbReference>
<dbReference type="PROSITE" id="PS51866">
    <property type="entry name" value="MOP"/>
    <property type="match status" value="1"/>
</dbReference>
<sequence length="130" mass="14212">MITTGGANRRNGTRFGPKWEPQRLFADFDRSARRWAGKRQHQLARGPMLVAKLPVIRRTAMRLSTRNQLKGTIAEVALGNVMAIVKVRLDGGDQVITSSITKDAAQELGLKAGQPATVFIKSTEVTIGVD</sequence>
<dbReference type="PATRIC" id="fig|1299334.3.peg.8436"/>
<name>X7ZBT7_MYCXE</name>
<dbReference type="InterPro" id="IPR008995">
    <property type="entry name" value="Mo/tungstate-bd_C_term_dom"/>
</dbReference>
<comment type="caution">
    <text evidence="4">The sequence shown here is derived from an EMBL/GenBank/DDBJ whole genome shotgun (WGS) entry which is preliminary data.</text>
</comment>
<evidence type="ECO:0000256" key="2">
    <source>
        <dbReference type="PROSITE-ProRule" id="PRU01213"/>
    </source>
</evidence>
<reference evidence="4" key="1">
    <citation type="submission" date="2014-01" db="EMBL/GenBank/DDBJ databases">
        <authorList>
            <person name="Brown-Elliot B."/>
            <person name="Wallace R."/>
            <person name="Lenaerts A."/>
            <person name="Ordway D."/>
            <person name="DeGroote M.A."/>
            <person name="Parker T."/>
            <person name="Sizemore C."/>
            <person name="Tallon L.J."/>
            <person name="Sadzewicz L.K."/>
            <person name="Sengamalay N."/>
            <person name="Fraser C.M."/>
            <person name="Hine E."/>
            <person name="Shefchek K.A."/>
            <person name="Das S.P."/>
            <person name="Tettelin H."/>
        </authorList>
    </citation>
    <scope>NUCLEOTIDE SEQUENCE [LARGE SCALE GENOMIC DNA]</scope>
    <source>
        <strain evidence="4">4042</strain>
    </source>
</reference>
<dbReference type="AlphaFoldDB" id="X7ZBT7"/>